<proteinExistence type="predicted"/>
<protein>
    <submittedName>
        <fullName evidence="1">Uncharacterized protein</fullName>
    </submittedName>
</protein>
<reference evidence="1 2" key="1">
    <citation type="submission" date="2010-03" db="EMBL/GenBank/DDBJ databases">
        <title>The genome sequence of Ruminococcus torques L2-14.</title>
        <authorList>
            <consortium name="metaHIT consortium -- http://www.metahit.eu/"/>
            <person name="Pajon A."/>
            <person name="Turner K."/>
            <person name="Parkhill J."/>
            <person name="Duncan S."/>
            <person name="Flint H."/>
        </authorList>
    </citation>
    <scope>NUCLEOTIDE SEQUENCE [LARGE SCALE GENOMIC DNA]</scope>
    <source>
        <strain evidence="1 2">L2-14</strain>
    </source>
</reference>
<dbReference type="HOGENOM" id="CLU_3428347_0_0_9"/>
<organism evidence="1 2">
    <name type="scientific">[Ruminococcus] torques L2-14</name>
    <dbReference type="NCBI Taxonomy" id="657313"/>
    <lineage>
        <taxon>Bacteria</taxon>
        <taxon>Bacillati</taxon>
        <taxon>Bacillota</taxon>
        <taxon>Clostridia</taxon>
        <taxon>Lachnospirales</taxon>
        <taxon>Lachnospiraceae</taxon>
        <taxon>Mediterraneibacter</taxon>
    </lineage>
</organism>
<sequence length="20" mass="2224">MVNCMKGFGRGEKGEMNYGD</sequence>
<dbReference type="EMBL" id="FP929055">
    <property type="protein sequence ID" value="CBL25978.1"/>
    <property type="molecule type" value="Genomic_DNA"/>
</dbReference>
<evidence type="ECO:0000313" key="1">
    <source>
        <dbReference type="EMBL" id="CBL25978.1"/>
    </source>
</evidence>
<accession>D4M416</accession>
<dbReference type="KEGG" id="rto:RTO_13540"/>
<dbReference type="Proteomes" id="UP000008956">
    <property type="component" value="Chromosome"/>
</dbReference>
<gene>
    <name evidence="1" type="ORF">RTO_13540</name>
</gene>
<reference evidence="1 2" key="2">
    <citation type="submission" date="2010-03" db="EMBL/GenBank/DDBJ databases">
        <authorList>
            <person name="Pajon A."/>
        </authorList>
    </citation>
    <scope>NUCLEOTIDE SEQUENCE [LARGE SCALE GENOMIC DNA]</scope>
    <source>
        <strain evidence="1 2">L2-14</strain>
    </source>
</reference>
<evidence type="ECO:0000313" key="2">
    <source>
        <dbReference type="Proteomes" id="UP000008956"/>
    </source>
</evidence>
<dbReference type="AlphaFoldDB" id="D4M416"/>
<name>D4M416_9FIRM</name>